<proteinExistence type="predicted"/>
<reference evidence="1 2" key="1">
    <citation type="submission" date="2018-02" db="EMBL/GenBank/DDBJ databases">
        <title>Subsurface microbial communities from deep shales in Ohio and West Virginia, USA.</title>
        <authorList>
            <person name="Wrighton K."/>
        </authorList>
    </citation>
    <scope>NUCLEOTIDE SEQUENCE [LARGE SCALE GENOMIC DNA]</scope>
    <source>
        <strain evidence="1 2">OWC-DMM</strain>
    </source>
</reference>
<sequence>MRTLILITLVCVVTTGCKREYSGAGKYVITKYEGPLWFNFYNYDLTLPEIALSKEGTYNYVLRNYCSTNSAFGISLEMVSSKEERWWDSSTSVNLRLVDSKNHIILERRGPLNGYNTRALTGNCTTITYQACPPDEGQWTADYVVQGRYGEGSAIAVWKDGVPTNTFAQGARSETVLGCDEYRLLVEIKKPHFDGEVSGHLRIISGWK</sequence>
<dbReference type="Proteomes" id="UP000240010">
    <property type="component" value="Unassembled WGS sequence"/>
</dbReference>
<accession>A0A2S6HEZ0</accession>
<protein>
    <submittedName>
        <fullName evidence="1">Uncharacterized protein</fullName>
    </submittedName>
</protein>
<gene>
    <name evidence="1" type="ORF">B0F87_104122</name>
</gene>
<comment type="caution">
    <text evidence="1">The sequence shown here is derived from an EMBL/GenBank/DDBJ whole genome shotgun (WGS) entry which is preliminary data.</text>
</comment>
<dbReference type="PROSITE" id="PS51257">
    <property type="entry name" value="PROKAR_LIPOPROTEIN"/>
    <property type="match status" value="1"/>
</dbReference>
<name>A0A2S6HEZ0_9GAMM</name>
<organism evidence="1 2">
    <name type="scientific">Methylobacter tundripaludum</name>
    <dbReference type="NCBI Taxonomy" id="173365"/>
    <lineage>
        <taxon>Bacteria</taxon>
        <taxon>Pseudomonadati</taxon>
        <taxon>Pseudomonadota</taxon>
        <taxon>Gammaproteobacteria</taxon>
        <taxon>Methylococcales</taxon>
        <taxon>Methylococcaceae</taxon>
        <taxon>Methylobacter</taxon>
    </lineage>
</organism>
<dbReference type="AlphaFoldDB" id="A0A2S6HEZ0"/>
<dbReference type="EMBL" id="PTIZ01000004">
    <property type="protein sequence ID" value="PPK76032.1"/>
    <property type="molecule type" value="Genomic_DNA"/>
</dbReference>
<evidence type="ECO:0000313" key="1">
    <source>
        <dbReference type="EMBL" id="PPK76032.1"/>
    </source>
</evidence>
<evidence type="ECO:0000313" key="2">
    <source>
        <dbReference type="Proteomes" id="UP000240010"/>
    </source>
</evidence>
<dbReference type="RefSeq" id="WP_146086209.1">
    <property type="nucleotide sequence ID" value="NZ_PTIZ01000004.1"/>
</dbReference>